<dbReference type="Gene3D" id="3.40.50.720">
    <property type="entry name" value="NAD(P)-binding Rossmann-like Domain"/>
    <property type="match status" value="2"/>
</dbReference>
<dbReference type="Pfam" id="PF02826">
    <property type="entry name" value="2-Hacid_dh_C"/>
    <property type="match status" value="1"/>
</dbReference>
<dbReference type="PANTHER" id="PTHR43333:SF1">
    <property type="entry name" value="D-ISOMER SPECIFIC 2-HYDROXYACID DEHYDROGENASE NAD-BINDING DOMAIN-CONTAINING PROTEIN"/>
    <property type="match status" value="1"/>
</dbReference>
<evidence type="ECO:0000256" key="2">
    <source>
        <dbReference type="ARBA" id="ARBA00023027"/>
    </source>
</evidence>
<keyword evidence="4" id="KW-0670">Pyruvate</keyword>
<dbReference type="EMBL" id="FOVF01000029">
    <property type="protein sequence ID" value="SFN54200.1"/>
    <property type="molecule type" value="Genomic_DNA"/>
</dbReference>
<dbReference type="Proteomes" id="UP000198575">
    <property type="component" value="Unassembled WGS sequence"/>
</dbReference>
<sequence length="305" mass="33104">MDVLICTAKEQGAWRDALAACLPEARVHAGLDAPPCDYAVVWKPPAALFAAQPRLKALFSLGAGVDGLLAMPSLPRDVPLVRMEDVGMAAQMIEYALYVVLRRFRRFAEYAAAQAEGRWAPRSYRDRHDFPIGVLGLGVLGGAVARALADFGFAVSGWSRTVKTIDGVQCEHGSLGLDAVLGSSELLLVFLPLTGDTEGLLDRERLAKLPEGAALANLSRGELIDDEALLDALDSGWISEAYLDVFAREPLPADHRYWMHPRVRMTPHVAALTPHDVACEQVAEKIRKLEAGEPVSGVVDRVRGY</sequence>
<reference evidence="4 5" key="1">
    <citation type="submission" date="2016-10" db="EMBL/GenBank/DDBJ databases">
        <authorList>
            <person name="de Groot N.N."/>
        </authorList>
    </citation>
    <scope>NUCLEOTIDE SEQUENCE [LARGE SCALE GENOMIC DNA]</scope>
    <source>
        <strain evidence="4 5">CGMCC 1.7659</strain>
    </source>
</reference>
<dbReference type="RefSeq" id="WP_092409797.1">
    <property type="nucleotide sequence ID" value="NZ_FOVF01000029.1"/>
</dbReference>
<dbReference type="GO" id="GO:0016491">
    <property type="term" value="F:oxidoreductase activity"/>
    <property type="evidence" value="ECO:0007669"/>
    <property type="project" value="UniProtKB-KW"/>
</dbReference>
<dbReference type="InterPro" id="IPR006140">
    <property type="entry name" value="D-isomer_DH_NAD-bd"/>
</dbReference>
<dbReference type="GO" id="GO:0051287">
    <property type="term" value="F:NAD binding"/>
    <property type="evidence" value="ECO:0007669"/>
    <property type="project" value="InterPro"/>
</dbReference>
<gene>
    <name evidence="4" type="ORF">SAMN05216289_12938</name>
</gene>
<organism evidence="4 5">
    <name type="scientific">Dokdonella immobilis</name>
    <dbReference type="NCBI Taxonomy" id="578942"/>
    <lineage>
        <taxon>Bacteria</taxon>
        <taxon>Pseudomonadati</taxon>
        <taxon>Pseudomonadota</taxon>
        <taxon>Gammaproteobacteria</taxon>
        <taxon>Lysobacterales</taxon>
        <taxon>Rhodanobacteraceae</taxon>
        <taxon>Dokdonella</taxon>
    </lineage>
</organism>
<keyword evidence="5" id="KW-1185">Reference proteome</keyword>
<evidence type="ECO:0000313" key="4">
    <source>
        <dbReference type="EMBL" id="SFN54200.1"/>
    </source>
</evidence>
<dbReference type="CDD" id="cd12164">
    <property type="entry name" value="GDH_like_2"/>
    <property type="match status" value="1"/>
</dbReference>
<keyword evidence="1" id="KW-0560">Oxidoreductase</keyword>
<accession>A0A1I4ZW06</accession>
<dbReference type="OrthoDB" id="9805416at2"/>
<feature type="domain" description="D-isomer specific 2-hydroxyacid dehydrogenase NAD-binding" evidence="3">
    <location>
        <begin position="99"/>
        <end position="270"/>
    </location>
</feature>
<dbReference type="SUPFAM" id="SSF52283">
    <property type="entry name" value="Formate/glycerate dehydrogenase catalytic domain-like"/>
    <property type="match status" value="1"/>
</dbReference>
<evidence type="ECO:0000313" key="5">
    <source>
        <dbReference type="Proteomes" id="UP000198575"/>
    </source>
</evidence>
<dbReference type="InterPro" id="IPR036291">
    <property type="entry name" value="NAD(P)-bd_dom_sf"/>
</dbReference>
<name>A0A1I4ZW06_9GAMM</name>
<dbReference type="AlphaFoldDB" id="A0A1I4ZW06"/>
<evidence type="ECO:0000259" key="3">
    <source>
        <dbReference type="Pfam" id="PF02826"/>
    </source>
</evidence>
<proteinExistence type="predicted"/>
<evidence type="ECO:0000256" key="1">
    <source>
        <dbReference type="ARBA" id="ARBA00023002"/>
    </source>
</evidence>
<dbReference type="STRING" id="578942.SAMN05216289_12938"/>
<protein>
    <submittedName>
        <fullName evidence="4">Glyoxylate/hydroxypyruvate reductase A</fullName>
    </submittedName>
</protein>
<keyword evidence="2" id="KW-0520">NAD</keyword>
<dbReference type="SUPFAM" id="SSF51735">
    <property type="entry name" value="NAD(P)-binding Rossmann-fold domains"/>
    <property type="match status" value="1"/>
</dbReference>
<dbReference type="PANTHER" id="PTHR43333">
    <property type="entry name" value="2-HACID_DH_C DOMAIN-CONTAINING PROTEIN"/>
    <property type="match status" value="1"/>
</dbReference>